<dbReference type="Proteomes" id="UP000326202">
    <property type="component" value="Chromosome"/>
</dbReference>
<gene>
    <name evidence="1" type="ORF">FRZ44_11590</name>
</gene>
<evidence type="ECO:0000313" key="2">
    <source>
        <dbReference type="Proteomes" id="UP000326202"/>
    </source>
</evidence>
<organism evidence="1 2">
    <name type="scientific">Hypericibacter terrae</name>
    <dbReference type="NCBI Taxonomy" id="2602015"/>
    <lineage>
        <taxon>Bacteria</taxon>
        <taxon>Pseudomonadati</taxon>
        <taxon>Pseudomonadota</taxon>
        <taxon>Alphaproteobacteria</taxon>
        <taxon>Rhodospirillales</taxon>
        <taxon>Dongiaceae</taxon>
        <taxon>Hypericibacter</taxon>
    </lineage>
</organism>
<name>A0A5J6MFJ2_9PROT</name>
<dbReference type="AlphaFoldDB" id="A0A5J6MFJ2"/>
<proteinExistence type="predicted"/>
<protein>
    <submittedName>
        <fullName evidence="1">Uncharacterized protein</fullName>
    </submittedName>
</protein>
<keyword evidence="2" id="KW-1185">Reference proteome</keyword>
<reference evidence="1 2" key="1">
    <citation type="submission" date="2019-08" db="EMBL/GenBank/DDBJ databases">
        <title>Hyperibacter terrae gen. nov., sp. nov. and Hyperibacter viscosus sp. nov., two new members in the family Rhodospirillaceae isolated from the rhizosphere of Hypericum perforatum.</title>
        <authorList>
            <person name="Noviana Z."/>
        </authorList>
    </citation>
    <scope>NUCLEOTIDE SEQUENCE [LARGE SCALE GENOMIC DNA]</scope>
    <source>
        <strain evidence="1 2">R5913</strain>
    </source>
</reference>
<sequence length="100" mass="11488">MQQWAAAPVGRLKNQLDEWSNFRWRIVDVGPIWQAIACMGTNEIIDDFERKVCSGQWPAWRIHASLNCNEVLGASHVGKAFWASRTLHTELHAFSRKRAL</sequence>
<accession>A0A5J6MFJ2</accession>
<evidence type="ECO:0000313" key="1">
    <source>
        <dbReference type="EMBL" id="QEX15871.1"/>
    </source>
</evidence>
<dbReference type="KEGG" id="htq:FRZ44_11590"/>
<dbReference type="EMBL" id="CP042906">
    <property type="protein sequence ID" value="QEX15871.1"/>
    <property type="molecule type" value="Genomic_DNA"/>
</dbReference>